<evidence type="ECO:0000313" key="6">
    <source>
        <dbReference type="EMBL" id="OAT66811.1"/>
    </source>
</evidence>
<evidence type="ECO:0000259" key="5">
    <source>
        <dbReference type="PROSITE" id="PS51118"/>
    </source>
</evidence>
<protein>
    <submittedName>
        <fullName evidence="6">HxlR family transcriptional regulator</fullName>
    </submittedName>
</protein>
<dbReference type="AlphaFoldDB" id="A0A179V717"/>
<sequence length="228" mass="24143">MSRDYGQYCGLARALDVVGERWNLLIVRELLIGPARYGELRDGLPGIATNLLTNRLRELETAGVIGRRLSDDSSAITYALTPWGAQLREPVNALIRWSTPLMVRGPEGDEFRAAGLLVALPALFDGRIPKDPSIAVGISVAGTTIQLRATASGIDVGASDGRKLDAVLTAEAQLVLGLAAGVLKLEDVTTLVSIEGDESALRGFFEAPRHAGGPASPQPERVNQPASP</sequence>
<gene>
    <name evidence="6" type="ORF">AWB85_16440</name>
</gene>
<feature type="domain" description="HTH hxlR-type" evidence="5">
    <location>
        <begin position="9"/>
        <end position="106"/>
    </location>
</feature>
<dbReference type="PROSITE" id="PS51118">
    <property type="entry name" value="HTH_HXLR"/>
    <property type="match status" value="1"/>
</dbReference>
<dbReference type="GO" id="GO:0003677">
    <property type="term" value="F:DNA binding"/>
    <property type="evidence" value="ECO:0007669"/>
    <property type="project" value="UniProtKB-KW"/>
</dbReference>
<comment type="caution">
    <text evidence="6">The sequence shown here is derived from an EMBL/GenBank/DDBJ whole genome shotgun (WGS) entry which is preliminary data.</text>
</comment>
<name>A0A179V717_9MYCO</name>
<dbReference type="SUPFAM" id="SSF46785">
    <property type="entry name" value="Winged helix' DNA-binding domain"/>
    <property type="match status" value="1"/>
</dbReference>
<keyword evidence="3" id="KW-0804">Transcription</keyword>
<keyword evidence="2" id="KW-0238">DNA-binding</keyword>
<accession>A0A179V717</accession>
<dbReference type="InterPro" id="IPR036390">
    <property type="entry name" value="WH_DNA-bd_sf"/>
</dbReference>
<dbReference type="RefSeq" id="WP_064634010.1">
    <property type="nucleotide sequence ID" value="NZ_LQYE01000032.1"/>
</dbReference>
<dbReference type="InterPro" id="IPR036388">
    <property type="entry name" value="WH-like_DNA-bd_sf"/>
</dbReference>
<keyword evidence="1" id="KW-0805">Transcription regulation</keyword>
<dbReference type="EMBL" id="LQYE01000032">
    <property type="protein sequence ID" value="OAT66811.1"/>
    <property type="molecule type" value="Genomic_DNA"/>
</dbReference>
<evidence type="ECO:0000256" key="1">
    <source>
        <dbReference type="ARBA" id="ARBA00023015"/>
    </source>
</evidence>
<dbReference type="Proteomes" id="UP000186919">
    <property type="component" value="Unassembled WGS sequence"/>
</dbReference>
<dbReference type="PANTHER" id="PTHR33204">
    <property type="entry name" value="TRANSCRIPTIONAL REGULATOR, MARR FAMILY"/>
    <property type="match status" value="1"/>
</dbReference>
<proteinExistence type="predicted"/>
<dbReference type="Gene3D" id="1.10.10.10">
    <property type="entry name" value="Winged helix-like DNA-binding domain superfamily/Winged helix DNA-binding domain"/>
    <property type="match status" value="1"/>
</dbReference>
<evidence type="ECO:0000313" key="7">
    <source>
        <dbReference type="Proteomes" id="UP000186919"/>
    </source>
</evidence>
<dbReference type="InterPro" id="IPR002577">
    <property type="entry name" value="HTH_HxlR"/>
</dbReference>
<evidence type="ECO:0000256" key="3">
    <source>
        <dbReference type="ARBA" id="ARBA00023163"/>
    </source>
</evidence>
<reference evidence="6 7" key="1">
    <citation type="submission" date="2016-01" db="EMBL/GenBank/DDBJ databases">
        <title>Mycobacterium immunogenum strain CD11_6 genome sequencing and assembly.</title>
        <authorList>
            <person name="Kaur G."/>
            <person name="Nair G.R."/>
            <person name="Mayilraj S."/>
        </authorList>
    </citation>
    <scope>NUCLEOTIDE SEQUENCE [LARGE SCALE GENOMIC DNA]</scope>
    <source>
        <strain evidence="6 7">CD11-6</strain>
    </source>
</reference>
<evidence type="ECO:0000256" key="2">
    <source>
        <dbReference type="ARBA" id="ARBA00023125"/>
    </source>
</evidence>
<evidence type="ECO:0000256" key="4">
    <source>
        <dbReference type="SAM" id="MobiDB-lite"/>
    </source>
</evidence>
<organism evidence="6 7">
    <name type="scientific">Mycobacteroides immunogenum</name>
    <dbReference type="NCBI Taxonomy" id="83262"/>
    <lineage>
        <taxon>Bacteria</taxon>
        <taxon>Bacillati</taxon>
        <taxon>Actinomycetota</taxon>
        <taxon>Actinomycetes</taxon>
        <taxon>Mycobacteriales</taxon>
        <taxon>Mycobacteriaceae</taxon>
        <taxon>Mycobacteroides</taxon>
    </lineage>
</organism>
<dbReference type="PANTHER" id="PTHR33204:SF18">
    <property type="entry name" value="TRANSCRIPTIONAL REGULATORY PROTEIN"/>
    <property type="match status" value="1"/>
</dbReference>
<feature type="region of interest" description="Disordered" evidence="4">
    <location>
        <begin position="207"/>
        <end position="228"/>
    </location>
</feature>
<dbReference type="Pfam" id="PF01638">
    <property type="entry name" value="HxlR"/>
    <property type="match status" value="1"/>
</dbReference>